<protein>
    <recommendedName>
        <fullName evidence="5">Carboxypeptidase regulatory-like domain-containing protein</fullName>
    </recommendedName>
</protein>
<feature type="chain" id="PRO_5021768135" description="Carboxypeptidase regulatory-like domain-containing protein" evidence="2">
    <location>
        <begin position="23"/>
        <end position="145"/>
    </location>
</feature>
<name>A0A517XRU0_9BACT</name>
<evidence type="ECO:0000256" key="2">
    <source>
        <dbReference type="SAM" id="SignalP"/>
    </source>
</evidence>
<organism evidence="3 4">
    <name type="scientific">Urbifossiella limnaea</name>
    <dbReference type="NCBI Taxonomy" id="2528023"/>
    <lineage>
        <taxon>Bacteria</taxon>
        <taxon>Pseudomonadati</taxon>
        <taxon>Planctomycetota</taxon>
        <taxon>Planctomycetia</taxon>
        <taxon>Gemmatales</taxon>
        <taxon>Gemmataceae</taxon>
        <taxon>Urbifossiella</taxon>
    </lineage>
</organism>
<gene>
    <name evidence="3" type="ORF">ETAA1_21760</name>
</gene>
<proteinExistence type="predicted"/>
<keyword evidence="4" id="KW-1185">Reference proteome</keyword>
<evidence type="ECO:0000313" key="4">
    <source>
        <dbReference type="Proteomes" id="UP000319576"/>
    </source>
</evidence>
<evidence type="ECO:0000313" key="3">
    <source>
        <dbReference type="EMBL" id="QDU20231.1"/>
    </source>
</evidence>
<keyword evidence="2" id="KW-0732">Signal</keyword>
<dbReference type="RefSeq" id="WP_145237423.1">
    <property type="nucleotide sequence ID" value="NZ_CP036273.1"/>
</dbReference>
<feature type="region of interest" description="Disordered" evidence="1">
    <location>
        <begin position="99"/>
        <end position="119"/>
    </location>
</feature>
<accession>A0A517XRU0</accession>
<sequence precursor="true">MRRVFRLLVPLLSLAAGAGAVALQGGCGPSKPARELTVCGRLTFQGRPVAGGTVVFTPDPDHGGTGKPLRAATAGDGTFTLRAAEGPVPPGWYRVALAPSPGETTDPPFPPQLRRPDRSGLVREVTTGKDHVFEFAVEVPPPVGP</sequence>
<evidence type="ECO:0008006" key="5">
    <source>
        <dbReference type="Google" id="ProtNLM"/>
    </source>
</evidence>
<dbReference type="Proteomes" id="UP000319576">
    <property type="component" value="Chromosome"/>
</dbReference>
<dbReference type="OrthoDB" id="288558at2"/>
<dbReference type="EMBL" id="CP036273">
    <property type="protein sequence ID" value="QDU20231.1"/>
    <property type="molecule type" value="Genomic_DNA"/>
</dbReference>
<dbReference type="AlphaFoldDB" id="A0A517XRU0"/>
<feature type="signal peptide" evidence="2">
    <location>
        <begin position="1"/>
        <end position="22"/>
    </location>
</feature>
<evidence type="ECO:0000256" key="1">
    <source>
        <dbReference type="SAM" id="MobiDB-lite"/>
    </source>
</evidence>
<dbReference type="KEGG" id="uli:ETAA1_21760"/>
<reference evidence="3 4" key="1">
    <citation type="submission" date="2019-02" db="EMBL/GenBank/DDBJ databases">
        <title>Deep-cultivation of Planctomycetes and their phenomic and genomic characterization uncovers novel biology.</title>
        <authorList>
            <person name="Wiegand S."/>
            <person name="Jogler M."/>
            <person name="Boedeker C."/>
            <person name="Pinto D."/>
            <person name="Vollmers J."/>
            <person name="Rivas-Marin E."/>
            <person name="Kohn T."/>
            <person name="Peeters S.H."/>
            <person name="Heuer A."/>
            <person name="Rast P."/>
            <person name="Oberbeckmann S."/>
            <person name="Bunk B."/>
            <person name="Jeske O."/>
            <person name="Meyerdierks A."/>
            <person name="Storesund J.E."/>
            <person name="Kallscheuer N."/>
            <person name="Luecker S."/>
            <person name="Lage O.M."/>
            <person name="Pohl T."/>
            <person name="Merkel B.J."/>
            <person name="Hornburger P."/>
            <person name="Mueller R.-W."/>
            <person name="Bruemmer F."/>
            <person name="Labrenz M."/>
            <person name="Spormann A.M."/>
            <person name="Op den Camp H."/>
            <person name="Overmann J."/>
            <person name="Amann R."/>
            <person name="Jetten M.S.M."/>
            <person name="Mascher T."/>
            <person name="Medema M.H."/>
            <person name="Devos D.P."/>
            <person name="Kaster A.-K."/>
            <person name="Ovreas L."/>
            <person name="Rohde M."/>
            <person name="Galperin M.Y."/>
            <person name="Jogler C."/>
        </authorList>
    </citation>
    <scope>NUCLEOTIDE SEQUENCE [LARGE SCALE GENOMIC DNA]</scope>
    <source>
        <strain evidence="3 4">ETA_A1</strain>
    </source>
</reference>